<keyword evidence="2" id="KW-0472">Membrane</keyword>
<feature type="transmembrane region" description="Helical" evidence="2">
    <location>
        <begin position="113"/>
        <end position="131"/>
    </location>
</feature>
<protein>
    <submittedName>
        <fullName evidence="3">Uncharacterized protein</fullName>
    </submittedName>
</protein>
<dbReference type="Proteomes" id="UP000675781">
    <property type="component" value="Unassembled WGS sequence"/>
</dbReference>
<feature type="region of interest" description="Disordered" evidence="1">
    <location>
        <begin position="48"/>
        <end position="106"/>
    </location>
</feature>
<evidence type="ECO:0000256" key="2">
    <source>
        <dbReference type="SAM" id="Phobius"/>
    </source>
</evidence>
<keyword evidence="4" id="KW-1185">Reference proteome</keyword>
<evidence type="ECO:0000313" key="3">
    <source>
        <dbReference type="EMBL" id="MBR7833046.1"/>
    </source>
</evidence>
<gene>
    <name evidence="3" type="ORF">KDL01_07215</name>
</gene>
<evidence type="ECO:0000313" key="4">
    <source>
        <dbReference type="Proteomes" id="UP000675781"/>
    </source>
</evidence>
<evidence type="ECO:0000256" key="1">
    <source>
        <dbReference type="SAM" id="MobiDB-lite"/>
    </source>
</evidence>
<sequence length="160" mass="17344">MTDTLGGSEPDPDFEAQFAQLVREVQQGRPAAVHEPSARARMLQNRWREEPPPTTPWRGEHPTVGDATVRGRARGPAPTPLAPRTRPGFGRPRAWSRPRRGDYGRGRQGARAWVRKALIAVIVGAVVFAVIETVVQDHTRAAAAGAERGRIGARFSAGSA</sequence>
<comment type="caution">
    <text evidence="3">The sequence shown here is derived from an EMBL/GenBank/DDBJ whole genome shotgun (WGS) entry which is preliminary data.</text>
</comment>
<reference evidence="3" key="1">
    <citation type="submission" date="2021-04" db="EMBL/GenBank/DDBJ databases">
        <title>Genome based classification of Actinospica acidithermotolerans sp. nov., an actinobacterium isolated from an Indonesian hot spring.</title>
        <authorList>
            <person name="Kusuma A.B."/>
            <person name="Putra K.E."/>
            <person name="Nafisah S."/>
            <person name="Loh J."/>
            <person name="Nouioui I."/>
            <person name="Goodfellow M."/>
        </authorList>
    </citation>
    <scope>NUCLEOTIDE SEQUENCE</scope>
    <source>
        <strain evidence="3">CSCA 57</strain>
    </source>
</reference>
<dbReference type="EMBL" id="JAGSOG010000021">
    <property type="protein sequence ID" value="MBR7833046.1"/>
    <property type="molecule type" value="Genomic_DNA"/>
</dbReference>
<dbReference type="AlphaFoldDB" id="A0A941EKX0"/>
<keyword evidence="2" id="KW-1133">Transmembrane helix</keyword>
<organism evidence="3 4">
    <name type="scientific">Actinospica durhamensis</name>
    <dbReference type="NCBI Taxonomy" id="1508375"/>
    <lineage>
        <taxon>Bacteria</taxon>
        <taxon>Bacillati</taxon>
        <taxon>Actinomycetota</taxon>
        <taxon>Actinomycetes</taxon>
        <taxon>Catenulisporales</taxon>
        <taxon>Actinospicaceae</taxon>
        <taxon>Actinospica</taxon>
    </lineage>
</organism>
<dbReference type="RefSeq" id="WP_212527567.1">
    <property type="nucleotide sequence ID" value="NZ_JAGSOG010000021.1"/>
</dbReference>
<accession>A0A941EKX0</accession>
<name>A0A941EKX0_9ACTN</name>
<keyword evidence="2" id="KW-0812">Transmembrane</keyword>
<proteinExistence type="predicted"/>